<keyword evidence="3" id="KW-1185">Reference proteome</keyword>
<dbReference type="PANTHER" id="PTHR46401:SF9">
    <property type="entry name" value="MANNOSYLTRANSFERASE A"/>
    <property type="match status" value="1"/>
</dbReference>
<accession>A0ABT3HHF4</accession>
<evidence type="ECO:0000259" key="1">
    <source>
        <dbReference type="Pfam" id="PF00534"/>
    </source>
</evidence>
<dbReference type="InterPro" id="IPR001296">
    <property type="entry name" value="Glyco_trans_1"/>
</dbReference>
<feature type="domain" description="Glycosyl transferase family 1" evidence="1">
    <location>
        <begin position="290"/>
        <end position="408"/>
    </location>
</feature>
<dbReference type="Pfam" id="PF00534">
    <property type="entry name" value="Glycos_transf_1"/>
    <property type="match status" value="1"/>
</dbReference>
<evidence type="ECO:0000313" key="2">
    <source>
        <dbReference type="EMBL" id="MCW2309779.1"/>
    </source>
</evidence>
<proteinExistence type="predicted"/>
<protein>
    <submittedName>
        <fullName evidence="2">Glycosyltransferase involved in cell wall biosynthesis</fullName>
    </submittedName>
</protein>
<dbReference type="PANTHER" id="PTHR46401">
    <property type="entry name" value="GLYCOSYLTRANSFERASE WBBK-RELATED"/>
    <property type="match status" value="1"/>
</dbReference>
<dbReference type="SUPFAM" id="SSF53756">
    <property type="entry name" value="UDP-Glycosyltransferase/glycogen phosphorylase"/>
    <property type="match status" value="1"/>
</dbReference>
<organism evidence="2 3">
    <name type="scientific">Rhodobium gokarnense</name>
    <dbReference type="NCBI Taxonomy" id="364296"/>
    <lineage>
        <taxon>Bacteria</taxon>
        <taxon>Pseudomonadati</taxon>
        <taxon>Pseudomonadota</taxon>
        <taxon>Alphaproteobacteria</taxon>
        <taxon>Hyphomicrobiales</taxon>
        <taxon>Rhodobiaceae</taxon>
        <taxon>Rhodobium</taxon>
    </lineage>
</organism>
<dbReference type="CDD" id="cd03809">
    <property type="entry name" value="GT4_MtfB-like"/>
    <property type="match status" value="1"/>
</dbReference>
<comment type="caution">
    <text evidence="2">The sequence shown here is derived from an EMBL/GenBank/DDBJ whole genome shotgun (WGS) entry which is preliminary data.</text>
</comment>
<evidence type="ECO:0000313" key="3">
    <source>
        <dbReference type="Proteomes" id="UP001209755"/>
    </source>
</evidence>
<reference evidence="3" key="1">
    <citation type="submission" date="2023-07" db="EMBL/GenBank/DDBJ databases">
        <title>Genome sequencing of Purple Non-Sulfur Bacteria from various extreme environments.</title>
        <authorList>
            <person name="Mayer M."/>
        </authorList>
    </citation>
    <scope>NUCLEOTIDE SEQUENCE [LARGE SCALE GENOMIC DNA]</scope>
    <source>
        <strain evidence="3">DSM 17935</strain>
    </source>
</reference>
<dbReference type="Proteomes" id="UP001209755">
    <property type="component" value="Unassembled WGS sequence"/>
</dbReference>
<gene>
    <name evidence="2" type="ORF">M2319_004138</name>
</gene>
<dbReference type="Gene3D" id="3.40.50.2000">
    <property type="entry name" value="Glycogen Phosphorylase B"/>
    <property type="match status" value="1"/>
</dbReference>
<sequence length="472" mass="52846">MNEQIGLTDLTPSTDTTRPLVLFDISRLISRVKRAAPTGIDRVELAFANWVMREVDADVRFVAVTGGEIRAVTDVLARRLIRWISRSWAGAGTPVNAREILEVARFLNATWEPNVERPVRQLPEKPVVFTGEEPVVAQGEDGADPRGPSGFGLANPVRLWARRRVRRIVLNAEQRGARVIYINVSHHHLEKRRLFAQLRNLGNVHITFLIHDVIPLDFPEYCREGDAEKHQKRVRTVADFADTVIVNSHDTGRRLRDHIDGRPINVVPAHLGLEPQFGRRKPLGRLIGADPYFVIVSTIEARKNHLFLLKVWRKIVEEHGERAPKLIVVGRRGWEAEAAIDMLERCRSIKGHVLESSNLTDDELVALLNGARAALMPSFAEGFGLPIAEALTLGVPVIASDIPALVEVGQGIPEHLDPLDGIGWRQVILDYADPESPRRATQMERVARFQRYGWDKHFEAVGAALQLAAKAD</sequence>
<dbReference type="EMBL" id="JAOQNS010000014">
    <property type="protein sequence ID" value="MCW2309779.1"/>
    <property type="molecule type" value="Genomic_DNA"/>
</dbReference>
<dbReference type="RefSeq" id="WP_264603354.1">
    <property type="nucleotide sequence ID" value="NZ_JAOQNS010000014.1"/>
</dbReference>
<name>A0ABT3HHF4_9HYPH</name>